<dbReference type="EMBL" id="BBXM02000005">
    <property type="protein sequence ID" value="GIC90463.1"/>
    <property type="molecule type" value="Genomic_DNA"/>
</dbReference>
<evidence type="ECO:0000313" key="2">
    <source>
        <dbReference type="EMBL" id="GIC90463.1"/>
    </source>
</evidence>
<evidence type="ECO:0000256" key="1">
    <source>
        <dbReference type="SAM" id="MobiDB-lite"/>
    </source>
</evidence>
<dbReference type="GeneID" id="66994374"/>
<comment type="caution">
    <text evidence="2">The sequence shown here is derived from an EMBL/GenBank/DDBJ whole genome shotgun (WGS) entry which is preliminary data.</text>
</comment>
<sequence length="110" mass="11664">MARTPYQRNERYNSQGNSDAYTNGERFRVTTSLIGYVCIGVAGTVCWTAGRRSGRSASAGSGGAGSGHYARRHSGFSRGGSIRQDSFVGDYTAKGNLNRCLAVRAAYAVG</sequence>
<organism evidence="2 3">
    <name type="scientific">Aspergillus udagawae</name>
    <dbReference type="NCBI Taxonomy" id="91492"/>
    <lineage>
        <taxon>Eukaryota</taxon>
        <taxon>Fungi</taxon>
        <taxon>Dikarya</taxon>
        <taxon>Ascomycota</taxon>
        <taxon>Pezizomycotina</taxon>
        <taxon>Eurotiomycetes</taxon>
        <taxon>Eurotiomycetidae</taxon>
        <taxon>Eurotiales</taxon>
        <taxon>Aspergillaceae</taxon>
        <taxon>Aspergillus</taxon>
        <taxon>Aspergillus subgen. Fumigati</taxon>
    </lineage>
</organism>
<feature type="compositionally biased region" description="Polar residues" evidence="1">
    <location>
        <begin position="12"/>
        <end position="21"/>
    </location>
</feature>
<name>A0A8E0V0G0_9EURO</name>
<accession>A0A8E0V0G0</accession>
<gene>
    <name evidence="2" type="ORF">Aud_006897</name>
</gene>
<feature type="region of interest" description="Disordered" evidence="1">
    <location>
        <begin position="1"/>
        <end position="21"/>
    </location>
</feature>
<reference evidence="2" key="1">
    <citation type="journal article" date="2015" name="Genome Announc.">
        <title>Draft Genome Sequence of the Pathogenic Filamentous Fungus Aspergillus udagawae Strain IFM 46973T.</title>
        <authorList>
            <person name="Kusuya Y."/>
            <person name="Takahashi-Nakaguchi A."/>
            <person name="Takahashi H."/>
            <person name="Yaguchi T."/>
        </authorList>
    </citation>
    <scope>NUCLEOTIDE SEQUENCE</scope>
    <source>
        <strain evidence="2">IFM 46973</strain>
    </source>
</reference>
<evidence type="ECO:0000313" key="3">
    <source>
        <dbReference type="Proteomes" id="UP000036893"/>
    </source>
</evidence>
<protein>
    <submittedName>
        <fullName evidence="2">Uncharacterized protein</fullName>
    </submittedName>
</protein>
<dbReference type="Proteomes" id="UP000036893">
    <property type="component" value="Unassembled WGS sequence"/>
</dbReference>
<dbReference type="AlphaFoldDB" id="A0A8E0V0G0"/>
<proteinExistence type="predicted"/>
<dbReference type="RefSeq" id="XP_043147729.1">
    <property type="nucleotide sequence ID" value="XM_043291794.1"/>
</dbReference>
<feature type="region of interest" description="Disordered" evidence="1">
    <location>
        <begin position="52"/>
        <end position="83"/>
    </location>
</feature>
<reference evidence="2" key="2">
    <citation type="submission" date="2021-01" db="EMBL/GenBank/DDBJ databases">
        <title>Pan-genome distribution and transcriptional activeness of fungal secondary metabolism genes in Aspergillus section Fumigati.</title>
        <authorList>
            <person name="Takahashi H."/>
            <person name="Umemura M."/>
            <person name="Ninomiya A."/>
            <person name="Kusuya Y."/>
            <person name="Urayama S."/>
            <person name="Shimizu M."/>
            <person name="Watanabe A."/>
            <person name="Kamei K."/>
            <person name="Yaguchi T."/>
            <person name="Hagiwara D."/>
        </authorList>
    </citation>
    <scope>NUCLEOTIDE SEQUENCE</scope>
    <source>
        <strain evidence="2">IFM 46973</strain>
    </source>
</reference>